<dbReference type="PANTHER" id="PTHR33751:SF1">
    <property type="entry name" value="CBB3-TYPE CYTOCHROME C OXIDASE SUBUNIT FIXP"/>
    <property type="match status" value="1"/>
</dbReference>
<keyword evidence="10 19" id="KW-0479">Metal-binding</keyword>
<feature type="binding site" description="covalent" evidence="21">
    <location>
        <position position="143"/>
    </location>
    <ligand>
        <name>heme c</name>
        <dbReference type="ChEBI" id="CHEBI:61717"/>
        <label>1</label>
    </ligand>
</feature>
<accession>A0A8D5FYJ1</accession>
<dbReference type="AlphaFoldDB" id="A0A8D5FYJ1"/>
<reference evidence="24" key="1">
    <citation type="journal article" date="2021" name="Arch. Microbiol.">
        <title>Methyloradius palustris gen. nov., sp. nov., a methanol-oxidizing bacterium isolated from snow.</title>
        <authorList>
            <person name="Miyadera T."/>
            <person name="Kojima H."/>
            <person name="Fukui M."/>
        </authorList>
    </citation>
    <scope>NUCLEOTIDE SEQUENCE</scope>
    <source>
        <strain evidence="24">Zm11</strain>
    </source>
</reference>
<dbReference type="InterPro" id="IPR008168">
    <property type="entry name" value="Cyt_C_IC"/>
</dbReference>
<keyword evidence="13 19" id="KW-0249">Electron transport</keyword>
<keyword evidence="9 22" id="KW-0812">Transmembrane</keyword>
<keyword evidence="17 19" id="KW-0406">Ion transport</keyword>
<dbReference type="Pfam" id="PF13442">
    <property type="entry name" value="Cytochrome_CBB3"/>
    <property type="match status" value="2"/>
</dbReference>
<feature type="binding site" description="axial binding residue" evidence="20">
    <location>
        <position position="285"/>
    </location>
    <ligand>
        <name>heme c</name>
        <dbReference type="ChEBI" id="CHEBI:61717"/>
        <label>1</label>
    </ligand>
    <ligandPart>
        <name>Fe</name>
        <dbReference type="ChEBI" id="CHEBI:18248"/>
    </ligandPart>
</feature>
<feature type="binding site" description="axial binding residue" evidence="20">
    <location>
        <position position="234"/>
    </location>
    <ligand>
        <name>heme c</name>
        <dbReference type="ChEBI" id="CHEBI:61717"/>
        <label>2</label>
    </ligand>
    <ligandPart>
        <name>Fe</name>
        <dbReference type="ChEBI" id="CHEBI:18248"/>
    </ligandPart>
</feature>
<dbReference type="GO" id="GO:0016491">
    <property type="term" value="F:oxidoreductase activity"/>
    <property type="evidence" value="ECO:0007669"/>
    <property type="project" value="UniProtKB-KW"/>
</dbReference>
<name>A0A8D5FYJ1_9PROT</name>
<dbReference type="UniPathway" id="UPA00705"/>
<comment type="subcellular location">
    <subcellularLocation>
        <location evidence="1 19">Cell inner membrane</location>
    </subcellularLocation>
</comment>
<feature type="binding site" description="covalent" evidence="21">
    <location>
        <position position="233"/>
    </location>
    <ligand>
        <name>heme c</name>
        <dbReference type="ChEBI" id="CHEBI:61717"/>
        <label>2</label>
    </ligand>
</feature>
<comment type="similarity">
    <text evidence="3 19">Belongs to the CcoP / FixP family.</text>
</comment>
<keyword evidence="15 19" id="KW-0560">Oxidoreductase</keyword>
<evidence type="ECO:0000313" key="25">
    <source>
        <dbReference type="Proteomes" id="UP000826722"/>
    </source>
</evidence>
<dbReference type="InterPro" id="IPR038414">
    <property type="entry name" value="CcoP_N_sf"/>
</dbReference>
<dbReference type="GO" id="GO:0006119">
    <property type="term" value="P:oxidative phosphorylation"/>
    <property type="evidence" value="ECO:0007669"/>
    <property type="project" value="UniProtKB-UniPathway"/>
</dbReference>
<dbReference type="GO" id="GO:0005886">
    <property type="term" value="C:plasma membrane"/>
    <property type="evidence" value="ECO:0007669"/>
    <property type="project" value="UniProtKB-SubCell"/>
</dbReference>
<keyword evidence="16 19" id="KW-0408">Iron</keyword>
<dbReference type="PRINTS" id="PR00605">
    <property type="entry name" value="CYTCHROMECIC"/>
</dbReference>
<feature type="domain" description="Cytochrome c" evidence="23">
    <location>
        <begin position="127"/>
        <end position="207"/>
    </location>
</feature>
<dbReference type="Gene3D" id="6.10.280.130">
    <property type="match status" value="1"/>
</dbReference>
<dbReference type="InterPro" id="IPR032858">
    <property type="entry name" value="CcoP_N"/>
</dbReference>
<dbReference type="InterPro" id="IPR036909">
    <property type="entry name" value="Cyt_c-like_dom_sf"/>
</dbReference>
<dbReference type="GO" id="GO:1902600">
    <property type="term" value="P:proton transmembrane transport"/>
    <property type="evidence" value="ECO:0007669"/>
    <property type="project" value="UniProtKB-KW"/>
</dbReference>
<dbReference type="GO" id="GO:0009055">
    <property type="term" value="F:electron transfer activity"/>
    <property type="evidence" value="ECO:0007669"/>
    <property type="project" value="InterPro"/>
</dbReference>
<feature type="transmembrane region" description="Helical" evidence="22">
    <location>
        <begin position="30"/>
        <end position="48"/>
    </location>
</feature>
<keyword evidence="25" id="KW-1185">Reference proteome</keyword>
<proteinExistence type="inferred from homology"/>
<keyword evidence="11" id="KW-0677">Repeat</keyword>
<dbReference type="SUPFAM" id="SSF46626">
    <property type="entry name" value="Cytochrome c"/>
    <property type="match status" value="2"/>
</dbReference>
<evidence type="ECO:0000256" key="5">
    <source>
        <dbReference type="ARBA" id="ARBA00022475"/>
    </source>
</evidence>
<evidence type="ECO:0000256" key="7">
    <source>
        <dbReference type="ARBA" id="ARBA00022617"/>
    </source>
</evidence>
<comment type="pathway">
    <text evidence="2 19">Energy metabolism; oxidative phosphorylation.</text>
</comment>
<evidence type="ECO:0000256" key="14">
    <source>
        <dbReference type="ARBA" id="ARBA00022989"/>
    </source>
</evidence>
<evidence type="ECO:0000256" key="21">
    <source>
        <dbReference type="PIRSR" id="PIRSR000006-2"/>
    </source>
</evidence>
<dbReference type="PANTHER" id="PTHR33751">
    <property type="entry name" value="CBB3-TYPE CYTOCHROME C OXIDASE SUBUNIT FIXP"/>
    <property type="match status" value="1"/>
</dbReference>
<comment type="function">
    <text evidence="19">C-type cytochrome. Part of the cbb3-type cytochrome c oxidase complex.</text>
</comment>
<keyword evidence="18 19" id="KW-0472">Membrane</keyword>
<comment type="subunit">
    <text evidence="19">Component of the cbb3-type cytochrome c oxidase.</text>
</comment>
<evidence type="ECO:0000256" key="13">
    <source>
        <dbReference type="ARBA" id="ARBA00022982"/>
    </source>
</evidence>
<dbReference type="Proteomes" id="UP000826722">
    <property type="component" value="Chromosome"/>
</dbReference>
<protein>
    <recommendedName>
        <fullName evidence="19">Cbb3-type cytochrome c oxidase subunit</fullName>
    </recommendedName>
</protein>
<dbReference type="Pfam" id="PF14715">
    <property type="entry name" value="FixP_N"/>
    <property type="match status" value="1"/>
</dbReference>
<keyword evidence="14 22" id="KW-1133">Transmembrane helix</keyword>
<evidence type="ECO:0000256" key="4">
    <source>
        <dbReference type="ARBA" id="ARBA00022448"/>
    </source>
</evidence>
<evidence type="ECO:0000313" key="24">
    <source>
        <dbReference type="EMBL" id="BCM24407.1"/>
    </source>
</evidence>
<feature type="binding site" description="covalent" evidence="21">
    <location>
        <position position="230"/>
    </location>
    <ligand>
        <name>heme c</name>
        <dbReference type="ChEBI" id="CHEBI:61717"/>
        <label>2</label>
    </ligand>
</feature>
<dbReference type="InterPro" id="IPR050597">
    <property type="entry name" value="Cytochrome_c_Oxidase_Subunit"/>
</dbReference>
<feature type="binding site" description="axial binding residue" evidence="20">
    <location>
        <position position="184"/>
    </location>
    <ligand>
        <name>heme c</name>
        <dbReference type="ChEBI" id="CHEBI:61717"/>
        <label>2</label>
    </ligand>
    <ligandPart>
        <name>Fe</name>
        <dbReference type="ChEBI" id="CHEBI:18248"/>
    </ligandPart>
</feature>
<dbReference type="KEGG" id="mpau:ZMTM_06660"/>
<gene>
    <name evidence="24" type="primary">ccoP</name>
    <name evidence="24" type="ORF">ZMTM_06660</name>
</gene>
<dbReference type="RefSeq" id="WP_221764942.1">
    <property type="nucleotide sequence ID" value="NZ_AP024110.1"/>
</dbReference>
<dbReference type="PROSITE" id="PS51007">
    <property type="entry name" value="CYTC"/>
    <property type="match status" value="2"/>
</dbReference>
<keyword evidence="8 19" id="KW-0679">Respiratory chain</keyword>
<evidence type="ECO:0000256" key="18">
    <source>
        <dbReference type="ARBA" id="ARBA00023136"/>
    </source>
</evidence>
<organism evidence="24 25">
    <name type="scientific">Methyloradius palustris</name>
    <dbReference type="NCBI Taxonomy" id="2778876"/>
    <lineage>
        <taxon>Bacteria</taxon>
        <taxon>Pseudomonadati</taxon>
        <taxon>Pseudomonadota</taxon>
        <taxon>Betaproteobacteria</taxon>
        <taxon>Nitrosomonadales</taxon>
        <taxon>Methylophilaceae</taxon>
        <taxon>Methyloradius</taxon>
    </lineage>
</organism>
<dbReference type="InterPro" id="IPR004678">
    <property type="entry name" value="Cyt_c_oxidase_cbb3_su3"/>
</dbReference>
<evidence type="ECO:0000256" key="1">
    <source>
        <dbReference type="ARBA" id="ARBA00004533"/>
    </source>
</evidence>
<dbReference type="PIRSF" id="PIRSF000006">
    <property type="entry name" value="Cbb3-Cox_fixP"/>
    <property type="match status" value="1"/>
</dbReference>
<dbReference type="Gene3D" id="1.10.760.10">
    <property type="entry name" value="Cytochrome c-like domain"/>
    <property type="match status" value="2"/>
</dbReference>
<dbReference type="EMBL" id="AP024110">
    <property type="protein sequence ID" value="BCM24407.1"/>
    <property type="molecule type" value="Genomic_DNA"/>
</dbReference>
<feature type="binding site" description="covalent" evidence="21">
    <location>
        <position position="140"/>
    </location>
    <ligand>
        <name>heme c</name>
        <dbReference type="ChEBI" id="CHEBI:61717"/>
        <label>1</label>
    </ligand>
</feature>
<feature type="binding site" description="axial binding residue" evidence="20">
    <location>
        <position position="144"/>
    </location>
    <ligand>
        <name>heme c</name>
        <dbReference type="ChEBI" id="CHEBI:61717"/>
        <label>1</label>
    </ligand>
    <ligandPart>
        <name>Fe</name>
        <dbReference type="ChEBI" id="CHEBI:18248"/>
    </ligandPart>
</feature>
<sequence length="312" mass="34784">MSDKKKFTPTTTGHTWDGDLQELNNPLPTWWIWGFYITFAFTIIYWMLYPAWPIGKHFTTGIPGLNTITYTAKTVDGKEVEKTTHWNMRSKLMHEMNEQEAFQKQYFDKVASTSYADVSKDAELMQFVNSAGKTLFSDNCAACHQSGGGGKIGFAPNLTDDYWQYGGKYEQINTTITGGRRGYMPPFKEVLNDEQITQLANYVLLMSGEPHDEAAAKAGDVLFHSETAACYYCHGAEGKGKELMGSANLTDKIWLWVNVPGETEATAKLNDVKGVIYGGLAKGVMPNWNQRLSPEQIKLLTVYVHDGLGGGN</sequence>
<keyword evidence="5 19" id="KW-1003">Cell membrane</keyword>
<evidence type="ECO:0000256" key="10">
    <source>
        <dbReference type="ARBA" id="ARBA00022723"/>
    </source>
</evidence>
<evidence type="ECO:0000256" key="20">
    <source>
        <dbReference type="PIRSR" id="PIRSR000006-1"/>
    </source>
</evidence>
<dbReference type="GO" id="GO:0005506">
    <property type="term" value="F:iron ion binding"/>
    <property type="evidence" value="ECO:0007669"/>
    <property type="project" value="InterPro"/>
</dbReference>
<keyword evidence="7 19" id="KW-0349">Heme</keyword>
<evidence type="ECO:0000256" key="19">
    <source>
        <dbReference type="PIRNR" id="PIRNR000006"/>
    </source>
</evidence>
<comment type="cofactor">
    <cofactor evidence="19 21">
        <name>heme c</name>
        <dbReference type="ChEBI" id="CHEBI:61717"/>
    </cofactor>
    <text evidence="19 21">Binds 2 heme C groups per subunit.</text>
</comment>
<evidence type="ECO:0000256" key="22">
    <source>
        <dbReference type="SAM" id="Phobius"/>
    </source>
</evidence>
<evidence type="ECO:0000256" key="11">
    <source>
        <dbReference type="ARBA" id="ARBA00022737"/>
    </source>
</evidence>
<evidence type="ECO:0000256" key="2">
    <source>
        <dbReference type="ARBA" id="ARBA00004673"/>
    </source>
</evidence>
<dbReference type="InterPro" id="IPR009056">
    <property type="entry name" value="Cyt_c-like_dom"/>
</dbReference>
<keyword evidence="12 19" id="KW-0375">Hydrogen ion transport</keyword>
<evidence type="ECO:0000256" key="16">
    <source>
        <dbReference type="ARBA" id="ARBA00023004"/>
    </source>
</evidence>
<evidence type="ECO:0000259" key="23">
    <source>
        <dbReference type="PROSITE" id="PS51007"/>
    </source>
</evidence>
<dbReference type="GO" id="GO:0020037">
    <property type="term" value="F:heme binding"/>
    <property type="evidence" value="ECO:0007669"/>
    <property type="project" value="InterPro"/>
</dbReference>
<evidence type="ECO:0000256" key="17">
    <source>
        <dbReference type="ARBA" id="ARBA00023065"/>
    </source>
</evidence>
<evidence type="ECO:0000256" key="12">
    <source>
        <dbReference type="ARBA" id="ARBA00022781"/>
    </source>
</evidence>
<evidence type="ECO:0000256" key="15">
    <source>
        <dbReference type="ARBA" id="ARBA00023002"/>
    </source>
</evidence>
<keyword evidence="6 19" id="KW-0997">Cell inner membrane</keyword>
<feature type="domain" description="Cytochrome c" evidence="23">
    <location>
        <begin position="214"/>
        <end position="308"/>
    </location>
</feature>
<evidence type="ECO:0000256" key="9">
    <source>
        <dbReference type="ARBA" id="ARBA00022692"/>
    </source>
</evidence>
<keyword evidence="4 19" id="KW-0813">Transport</keyword>
<evidence type="ECO:0000256" key="3">
    <source>
        <dbReference type="ARBA" id="ARBA00006113"/>
    </source>
</evidence>
<evidence type="ECO:0000256" key="6">
    <source>
        <dbReference type="ARBA" id="ARBA00022519"/>
    </source>
</evidence>
<evidence type="ECO:0000256" key="8">
    <source>
        <dbReference type="ARBA" id="ARBA00022660"/>
    </source>
</evidence>